<dbReference type="PANTHER" id="PTHR22893">
    <property type="entry name" value="NADH OXIDOREDUCTASE-RELATED"/>
    <property type="match status" value="1"/>
</dbReference>
<name>A0AAV9ZZF1_9AGAR</name>
<dbReference type="PANTHER" id="PTHR22893:SF91">
    <property type="entry name" value="NADPH DEHYDROGENASE 2-RELATED"/>
    <property type="match status" value="1"/>
</dbReference>
<dbReference type="AlphaFoldDB" id="A0AAV9ZZF1"/>
<dbReference type="InterPro" id="IPR045247">
    <property type="entry name" value="Oye-like"/>
</dbReference>
<dbReference type="InterPro" id="IPR001155">
    <property type="entry name" value="OxRdtase_FMN_N"/>
</dbReference>
<evidence type="ECO:0000313" key="2">
    <source>
        <dbReference type="EMBL" id="KAK6996643.1"/>
    </source>
</evidence>
<dbReference type="GO" id="GO:0010181">
    <property type="term" value="F:FMN binding"/>
    <property type="evidence" value="ECO:0007669"/>
    <property type="project" value="InterPro"/>
</dbReference>
<dbReference type="SUPFAM" id="SSF51395">
    <property type="entry name" value="FMN-linked oxidoreductases"/>
    <property type="match status" value="1"/>
</dbReference>
<comment type="caution">
    <text evidence="2">The sequence shown here is derived from an EMBL/GenBank/DDBJ whole genome shotgun (WGS) entry which is preliminary data.</text>
</comment>
<dbReference type="Gene3D" id="3.20.20.70">
    <property type="entry name" value="Aldolase class I"/>
    <property type="match status" value="1"/>
</dbReference>
<evidence type="ECO:0000313" key="3">
    <source>
        <dbReference type="Proteomes" id="UP001362999"/>
    </source>
</evidence>
<accession>A0AAV9ZZF1</accession>
<dbReference type="Proteomes" id="UP001362999">
    <property type="component" value="Unassembled WGS sequence"/>
</dbReference>
<dbReference type="GO" id="GO:0003959">
    <property type="term" value="F:NADPH dehydrogenase activity"/>
    <property type="evidence" value="ECO:0007669"/>
    <property type="project" value="TreeGrafter"/>
</dbReference>
<dbReference type="CDD" id="cd02933">
    <property type="entry name" value="OYE_like_FMN"/>
    <property type="match status" value="1"/>
</dbReference>
<evidence type="ECO:0000259" key="1">
    <source>
        <dbReference type="Pfam" id="PF00724"/>
    </source>
</evidence>
<feature type="domain" description="NADH:flavin oxidoreductase/NADH oxidase N-terminal" evidence="1">
    <location>
        <begin position="7"/>
        <end position="365"/>
    </location>
</feature>
<sequence>MSTAESKLFTPIHIGDVQLQHRIVHAPMTRFRVDGQTGVIFPFVKEYYTQRASTPGTLIITEGLVVAKKAGGYIPTEVSREENDGRFTGIAHSPWPGLWSGEQIAAWREVTQSVHARKSFIFSQLFAMGRAATPEDPTVSFDLVSASAIPLPGATVVPRELTRDEVKEYVQHFVQAAKNSMSAGFDGVEIHGANGYLLDAFLQDTANQRTDEYGGSPENRSRMLLEVVRETVKAIGQSKVGVRLSPWSDFQGMLMPNPLPTFTHLVRTLRDEFPHLAYLHLIEPRVSGTQSVDPAPENAAHSNDFIRELLWATSSETRIPIISAGGHTTASALEYAEKGKGELVAFARSFLANPDLPLRLKNGIALTKGDRSKFYVSTEEGYITYPFADPEVEA</sequence>
<gene>
    <name evidence="2" type="ORF">R3P38DRAFT_3069682</name>
</gene>
<keyword evidence="3" id="KW-1185">Reference proteome</keyword>
<reference evidence="2 3" key="1">
    <citation type="journal article" date="2024" name="J Genomics">
        <title>Draft genome sequencing and assembly of Favolaschia claudopus CIRM-BRFM 2984 isolated from oak limbs.</title>
        <authorList>
            <person name="Navarro D."/>
            <person name="Drula E."/>
            <person name="Chaduli D."/>
            <person name="Cazenave R."/>
            <person name="Ahrendt S."/>
            <person name="Wang J."/>
            <person name="Lipzen A."/>
            <person name="Daum C."/>
            <person name="Barry K."/>
            <person name="Grigoriev I.V."/>
            <person name="Favel A."/>
            <person name="Rosso M.N."/>
            <person name="Martin F."/>
        </authorList>
    </citation>
    <scope>NUCLEOTIDE SEQUENCE [LARGE SCALE GENOMIC DNA]</scope>
    <source>
        <strain evidence="2 3">CIRM-BRFM 2984</strain>
    </source>
</reference>
<protein>
    <submittedName>
        <fullName evidence="2">FMN-linked oxidoreductase</fullName>
    </submittedName>
</protein>
<dbReference type="EMBL" id="JAWWNJ010000096">
    <property type="protein sequence ID" value="KAK6996643.1"/>
    <property type="molecule type" value="Genomic_DNA"/>
</dbReference>
<organism evidence="2 3">
    <name type="scientific">Favolaschia claudopus</name>
    <dbReference type="NCBI Taxonomy" id="2862362"/>
    <lineage>
        <taxon>Eukaryota</taxon>
        <taxon>Fungi</taxon>
        <taxon>Dikarya</taxon>
        <taxon>Basidiomycota</taxon>
        <taxon>Agaricomycotina</taxon>
        <taxon>Agaricomycetes</taxon>
        <taxon>Agaricomycetidae</taxon>
        <taxon>Agaricales</taxon>
        <taxon>Marasmiineae</taxon>
        <taxon>Mycenaceae</taxon>
        <taxon>Favolaschia</taxon>
    </lineage>
</organism>
<dbReference type="Pfam" id="PF00724">
    <property type="entry name" value="Oxidored_FMN"/>
    <property type="match status" value="1"/>
</dbReference>
<dbReference type="InterPro" id="IPR013785">
    <property type="entry name" value="Aldolase_TIM"/>
</dbReference>
<proteinExistence type="predicted"/>